<evidence type="ECO:0000313" key="12">
    <source>
        <dbReference type="Proteomes" id="UP001212411"/>
    </source>
</evidence>
<dbReference type="EMBL" id="CP115611">
    <property type="protein sequence ID" value="WBW71585.1"/>
    <property type="molecule type" value="Genomic_DNA"/>
</dbReference>
<dbReference type="KEGG" id="som:SOMG_00987"/>
<evidence type="ECO:0000256" key="4">
    <source>
        <dbReference type="ARBA" id="ARBA00022824"/>
    </source>
</evidence>
<keyword evidence="6 9" id="KW-1133">Transmembrane helix</keyword>
<dbReference type="AlphaFoldDB" id="A0AAF0AV49"/>
<dbReference type="GO" id="GO:0005793">
    <property type="term" value="C:endoplasmic reticulum-Golgi intermediate compartment"/>
    <property type="evidence" value="ECO:0007669"/>
    <property type="project" value="UniProtKB-UniRule"/>
</dbReference>
<comment type="caution">
    <text evidence="9">Lacks conserved residue(s) required for the propagation of feature annotation.</text>
</comment>
<evidence type="ECO:0000256" key="6">
    <source>
        <dbReference type="ARBA" id="ARBA00022989"/>
    </source>
</evidence>
<evidence type="ECO:0000256" key="10">
    <source>
        <dbReference type="SAM" id="MobiDB-lite"/>
    </source>
</evidence>
<dbReference type="GO" id="GO:0000139">
    <property type="term" value="C:Golgi membrane"/>
    <property type="evidence" value="ECO:0007669"/>
    <property type="project" value="UniProtKB-SubCell"/>
</dbReference>
<evidence type="ECO:0000256" key="8">
    <source>
        <dbReference type="ARBA" id="ARBA00023136"/>
    </source>
</evidence>
<dbReference type="GeneID" id="80874469"/>
<dbReference type="PANTHER" id="PTHR14083:SF0">
    <property type="entry name" value="YIP1D-INTERACTING FACTOR 1, ISOFORM C"/>
    <property type="match status" value="1"/>
</dbReference>
<evidence type="ECO:0000256" key="2">
    <source>
        <dbReference type="ARBA" id="ARBA00022448"/>
    </source>
</evidence>
<dbReference type="Proteomes" id="UP001212411">
    <property type="component" value="Chromosome 1"/>
</dbReference>
<feature type="transmembrane region" description="Helical" evidence="9">
    <location>
        <begin position="184"/>
        <end position="206"/>
    </location>
</feature>
<protein>
    <recommendedName>
        <fullName evidence="9">Protein YIF1</fullName>
    </recommendedName>
</protein>
<evidence type="ECO:0000313" key="11">
    <source>
        <dbReference type="EMBL" id="WBW71585.1"/>
    </source>
</evidence>
<dbReference type="PANTHER" id="PTHR14083">
    <property type="entry name" value="YIP1 INTERACTING FACTOR HOMOLOG YIF1 PROTEIN"/>
    <property type="match status" value="1"/>
</dbReference>
<evidence type="ECO:0000256" key="1">
    <source>
        <dbReference type="ARBA" id="ARBA00009727"/>
    </source>
</evidence>
<feature type="transmembrane region" description="Helical" evidence="9">
    <location>
        <begin position="152"/>
        <end position="172"/>
    </location>
</feature>
<feature type="transmembrane region" description="Helical" evidence="9">
    <location>
        <begin position="286"/>
        <end position="303"/>
    </location>
</feature>
<evidence type="ECO:0000256" key="3">
    <source>
        <dbReference type="ARBA" id="ARBA00022692"/>
    </source>
</evidence>
<accession>A0AAF0AV49</accession>
<keyword evidence="8 9" id="KW-0472">Membrane</keyword>
<keyword evidence="3 9" id="KW-0812">Transmembrane</keyword>
<organism evidence="11 12">
    <name type="scientific">Schizosaccharomyces osmophilus</name>
    <dbReference type="NCBI Taxonomy" id="2545709"/>
    <lineage>
        <taxon>Eukaryota</taxon>
        <taxon>Fungi</taxon>
        <taxon>Dikarya</taxon>
        <taxon>Ascomycota</taxon>
        <taxon>Taphrinomycotina</taxon>
        <taxon>Schizosaccharomycetes</taxon>
        <taxon>Schizosaccharomycetales</taxon>
        <taxon>Schizosaccharomycetaceae</taxon>
        <taxon>Schizosaccharomyces</taxon>
    </lineage>
</organism>
<dbReference type="GO" id="GO:0015031">
    <property type="term" value="P:protein transport"/>
    <property type="evidence" value="ECO:0007669"/>
    <property type="project" value="UniProtKB-KW"/>
</dbReference>
<comment type="subcellular location">
    <subcellularLocation>
        <location evidence="9">Endoplasmic reticulum membrane</location>
        <topology evidence="9">Multi-pass membrane protein</topology>
    </subcellularLocation>
    <subcellularLocation>
        <location evidence="9">Golgi apparatus membrane</location>
        <topology evidence="9">Multi-pass membrane protein</topology>
    </subcellularLocation>
</comment>
<evidence type="ECO:0000256" key="7">
    <source>
        <dbReference type="ARBA" id="ARBA00023034"/>
    </source>
</evidence>
<reference evidence="11 12" key="1">
    <citation type="journal article" date="2023" name="G3 (Bethesda)">
        <title>A high-quality reference genome for the fission yeast Schizosaccharomyces osmophilus.</title>
        <authorList>
            <person name="Jia G.S."/>
            <person name="Zhang W.C."/>
            <person name="Liang Y."/>
            <person name="Liu X.H."/>
            <person name="Rhind N."/>
            <person name="Pidoux A."/>
            <person name="Brysch-Herzberg M."/>
            <person name="Du L.L."/>
        </authorList>
    </citation>
    <scope>NUCLEOTIDE SEQUENCE [LARGE SCALE GENOMIC DNA]</scope>
    <source>
        <strain evidence="11 12">CBS 15793</strain>
    </source>
</reference>
<comment type="similarity">
    <text evidence="1 9">Belongs to the YIF1 family.</text>
</comment>
<dbReference type="GO" id="GO:0005789">
    <property type="term" value="C:endoplasmic reticulum membrane"/>
    <property type="evidence" value="ECO:0007669"/>
    <property type="project" value="UniProtKB-SubCell"/>
</dbReference>
<feature type="transmembrane region" description="Helical" evidence="9">
    <location>
        <begin position="244"/>
        <end position="265"/>
    </location>
</feature>
<feature type="transmembrane region" description="Helical" evidence="9">
    <location>
        <begin position="213"/>
        <end position="232"/>
    </location>
</feature>
<name>A0AAF0AV49_9SCHI</name>
<dbReference type="GO" id="GO:0006888">
    <property type="term" value="P:endoplasmic reticulum to Golgi vesicle-mediated transport"/>
    <property type="evidence" value="ECO:0007669"/>
    <property type="project" value="UniProtKB-UniRule"/>
</dbReference>
<evidence type="ECO:0000256" key="9">
    <source>
        <dbReference type="RuleBase" id="RU368073"/>
    </source>
</evidence>
<dbReference type="RefSeq" id="XP_056035828.1">
    <property type="nucleotide sequence ID" value="XM_056179780.1"/>
</dbReference>
<keyword evidence="5 9" id="KW-0653">Protein transport</keyword>
<evidence type="ECO:0000256" key="5">
    <source>
        <dbReference type="ARBA" id="ARBA00022927"/>
    </source>
</evidence>
<gene>
    <name evidence="11" type="primary">hrf1</name>
    <name evidence="11" type="ORF">SOMG_00987</name>
</gene>
<keyword evidence="2 9" id="KW-0813">Transport</keyword>
<keyword evidence="12" id="KW-1185">Reference proteome</keyword>
<keyword evidence="7 9" id="KW-0333">Golgi apparatus</keyword>
<proteinExistence type="inferred from homology"/>
<comment type="function">
    <text evidence="9">Has a role in transport between endoplasmic reticulum and Golgi.</text>
</comment>
<feature type="region of interest" description="Disordered" evidence="10">
    <location>
        <begin position="1"/>
        <end position="30"/>
    </location>
</feature>
<dbReference type="InterPro" id="IPR005578">
    <property type="entry name" value="Yif1_fam"/>
</dbReference>
<dbReference type="GO" id="GO:0030134">
    <property type="term" value="C:COPII-coated ER to Golgi transport vesicle"/>
    <property type="evidence" value="ECO:0007669"/>
    <property type="project" value="TreeGrafter"/>
</dbReference>
<feature type="transmembrane region" description="Helical" evidence="9">
    <location>
        <begin position="96"/>
        <end position="118"/>
    </location>
</feature>
<dbReference type="Pfam" id="PF03878">
    <property type="entry name" value="YIF1"/>
    <property type="match status" value="1"/>
</dbReference>
<sequence length="304" mass="34212">MPPKLYHPQPTHAIPSPNMRTGSRYEPQPGFPAGVSMTSPYENPNMAAGMGMPSTASYLPNSATAQMGFQLGRNAVNAGHEYVEQNFGKWLSTTQLHHYFSVTNSYVVAKLLLIIFPWRRRSWTRKLKRSEMNGSAEGYCAPGEDLNSPDMYIPLMAFVTHLLLICALAGIQDKFQPELLGLRASKACGVVFFEFLATRLGCYLLNISNQSQVLDLLAFSGYKFIGLILTSLSRLAGMPWFTRFTFLYTYLATAFFLLRSLKYAVLPESTMAINATITSHQRSRRIYFLFFIAASQILFMYILL</sequence>
<keyword evidence="4 9" id="KW-0256">Endoplasmic reticulum</keyword>